<proteinExistence type="predicted"/>
<keyword evidence="2" id="KW-1185">Reference proteome</keyword>
<accession>A0ACC1LUT3</accession>
<gene>
    <name evidence="1" type="ORF">IWW38_005413</name>
</gene>
<comment type="caution">
    <text evidence="1">The sequence shown here is derived from an EMBL/GenBank/DDBJ whole genome shotgun (WGS) entry which is preliminary data.</text>
</comment>
<evidence type="ECO:0000313" key="1">
    <source>
        <dbReference type="EMBL" id="KAJ2884568.1"/>
    </source>
</evidence>
<protein>
    <submittedName>
        <fullName evidence="1">Uncharacterized protein</fullName>
    </submittedName>
</protein>
<sequence>MGLIKKIKNSYVFTQLEVGKYTKRRTASNPARDHSGPTESSGGVVRAAQAAGPSSSEFISAFSDQAHGADSSDTINFSTSTISNAPTMQRFRSTAELSSAQRKAQQGPMSPPLSYADSRGTTAVSTPNSAASSADDAFSGVVPRPRPQGARAARSTVDMQSVYFAPGRNVSMTNQQKQRLSMYPAAGAEATSPHFDKNSASSMDYYVFTPTRREIAQLPFDAKRRTNRGRVAPDESPSPSLHQEQEPVETNPFVERRKRAHQMSLSPTSPTTPTPPASQKRWDCRESDEPRRYLNTPVYADQAGGRSGGGLAKGLDLLA</sequence>
<reference evidence="1" key="1">
    <citation type="submission" date="2022-07" db="EMBL/GenBank/DDBJ databases">
        <title>Phylogenomic reconstructions and comparative analyses of Kickxellomycotina fungi.</title>
        <authorList>
            <person name="Reynolds N.K."/>
            <person name="Stajich J.E."/>
            <person name="Barry K."/>
            <person name="Grigoriev I.V."/>
            <person name="Crous P."/>
            <person name="Smith M.E."/>
        </authorList>
    </citation>
    <scope>NUCLEOTIDE SEQUENCE</scope>
    <source>
        <strain evidence="1">CBS 190363</strain>
    </source>
</reference>
<organism evidence="1 2">
    <name type="scientific">Coemansia aciculifera</name>
    <dbReference type="NCBI Taxonomy" id="417176"/>
    <lineage>
        <taxon>Eukaryota</taxon>
        <taxon>Fungi</taxon>
        <taxon>Fungi incertae sedis</taxon>
        <taxon>Zoopagomycota</taxon>
        <taxon>Kickxellomycotina</taxon>
        <taxon>Kickxellomycetes</taxon>
        <taxon>Kickxellales</taxon>
        <taxon>Kickxellaceae</taxon>
        <taxon>Coemansia</taxon>
    </lineage>
</organism>
<evidence type="ECO:0000313" key="2">
    <source>
        <dbReference type="Proteomes" id="UP001139981"/>
    </source>
</evidence>
<dbReference type="EMBL" id="JANBVB010002510">
    <property type="protein sequence ID" value="KAJ2884568.1"/>
    <property type="molecule type" value="Genomic_DNA"/>
</dbReference>
<name>A0ACC1LUT3_9FUNG</name>
<dbReference type="Proteomes" id="UP001139981">
    <property type="component" value="Unassembled WGS sequence"/>
</dbReference>